<evidence type="ECO:0000313" key="10">
    <source>
        <dbReference type="EMBL" id="KLO15414.1"/>
    </source>
</evidence>
<comment type="similarity">
    <text evidence="2">Belongs to the intradiol ring-cleavage dioxygenase family.</text>
</comment>
<feature type="domain" description="Catechol dioxygenase N-terminal" evidence="9">
    <location>
        <begin position="45"/>
        <end position="113"/>
    </location>
</feature>
<dbReference type="InterPro" id="IPR015889">
    <property type="entry name" value="Intradiol_dOase_core"/>
</dbReference>
<evidence type="ECO:0000256" key="5">
    <source>
        <dbReference type="ARBA" id="ARBA00023002"/>
    </source>
</evidence>
<feature type="compositionally biased region" description="Pro residues" evidence="7">
    <location>
        <begin position="15"/>
        <end position="26"/>
    </location>
</feature>
<keyword evidence="4 10" id="KW-0223">Dioxygenase</keyword>
<dbReference type="AlphaFoldDB" id="A0A0H2RUA0"/>
<evidence type="ECO:0000256" key="6">
    <source>
        <dbReference type="ARBA" id="ARBA00023004"/>
    </source>
</evidence>
<dbReference type="STRING" id="27342.A0A0H2RUA0"/>
<keyword evidence="5" id="KW-0560">Oxidoreductase</keyword>
<evidence type="ECO:0000256" key="1">
    <source>
        <dbReference type="ARBA" id="ARBA00001965"/>
    </source>
</evidence>
<evidence type="ECO:0000313" key="11">
    <source>
        <dbReference type="Proteomes" id="UP000053477"/>
    </source>
</evidence>
<feature type="region of interest" description="Disordered" evidence="7">
    <location>
        <begin position="1"/>
        <end position="26"/>
    </location>
</feature>
<keyword evidence="6" id="KW-0408">Iron</keyword>
<evidence type="ECO:0000256" key="4">
    <source>
        <dbReference type="ARBA" id="ARBA00022964"/>
    </source>
</evidence>
<reference evidence="10 11" key="1">
    <citation type="submission" date="2015-04" db="EMBL/GenBank/DDBJ databases">
        <title>Complete genome sequence of Schizopora paradoxa KUC8140, a cosmopolitan wood degrader in East Asia.</title>
        <authorList>
            <consortium name="DOE Joint Genome Institute"/>
            <person name="Min B."/>
            <person name="Park H."/>
            <person name="Jang Y."/>
            <person name="Kim J.-J."/>
            <person name="Kim K.H."/>
            <person name="Pangilinan J."/>
            <person name="Lipzen A."/>
            <person name="Riley R."/>
            <person name="Grigoriev I.V."/>
            <person name="Spatafora J.W."/>
            <person name="Choi I.-G."/>
        </authorList>
    </citation>
    <scope>NUCLEOTIDE SEQUENCE [LARGE SCALE GENOMIC DNA]</scope>
    <source>
        <strain evidence="10 11">KUC8140</strain>
    </source>
</reference>
<dbReference type="InParanoid" id="A0A0H2RUA0"/>
<accession>A0A0H2RUA0</accession>
<dbReference type="SUPFAM" id="SSF49482">
    <property type="entry name" value="Aromatic compound dioxygenase"/>
    <property type="match status" value="1"/>
</dbReference>
<dbReference type="PANTHER" id="PTHR33711:SF7">
    <property type="entry name" value="INTRADIOL RING-CLEAVAGE DIOXYGENASES DOMAIN-CONTAINING PROTEIN-RELATED"/>
    <property type="match status" value="1"/>
</dbReference>
<dbReference type="OrthoDB" id="5238185at2759"/>
<dbReference type="GO" id="GO:0018576">
    <property type="term" value="F:catechol 1,2-dioxygenase activity"/>
    <property type="evidence" value="ECO:0007669"/>
    <property type="project" value="InterPro"/>
</dbReference>
<dbReference type="Pfam" id="PF00775">
    <property type="entry name" value="Dioxygenase_C"/>
    <property type="match status" value="1"/>
</dbReference>
<dbReference type="InterPro" id="IPR050770">
    <property type="entry name" value="Intradiol_RC_Dioxygenase"/>
</dbReference>
<dbReference type="Pfam" id="PF04444">
    <property type="entry name" value="Dioxygenase_N"/>
    <property type="match status" value="1"/>
</dbReference>
<evidence type="ECO:0000259" key="9">
    <source>
        <dbReference type="Pfam" id="PF04444"/>
    </source>
</evidence>
<evidence type="ECO:0000256" key="2">
    <source>
        <dbReference type="ARBA" id="ARBA00007825"/>
    </source>
</evidence>
<comment type="cofactor">
    <cofactor evidence="1">
        <name>Fe(3+)</name>
        <dbReference type="ChEBI" id="CHEBI:29034"/>
    </cofactor>
</comment>
<keyword evidence="3" id="KW-0479">Metal-binding</keyword>
<sequence>MSDPSNAFKALKNSRPPPPFELPLPESPDVITANMLKLNTLTPSPRMKFIMDKLVEHTHKFVNDTNLTTEEWMTAIQFLTRVGQKSTDIRQEFILLSDVMGISALVDALNNPTVGKGTESSVLGPFFTEDASEIGNGESIASEGKGEYMWVEGRVLNTAGQPIANATIDTWETDHFGLYDTQYKDRGAPDCRGRLKSGEDGSYAFRAVVPVSYPIPGDGPVGEILEGLGRHNMRPNHLHMMLEAPGYRKLTTALYPEGDTYLTSDVVFGVKKSLVVSLEEVKSEAEARAKGFPTGDSYKLLKRDFIMVSLEEAQKASGAAK</sequence>
<evidence type="ECO:0000256" key="7">
    <source>
        <dbReference type="SAM" id="MobiDB-lite"/>
    </source>
</evidence>
<protein>
    <submittedName>
        <fullName evidence="10">Aromatic compound dioxygenase</fullName>
    </submittedName>
</protein>
<dbReference type="GO" id="GO:0009712">
    <property type="term" value="P:catechol-containing compound metabolic process"/>
    <property type="evidence" value="ECO:0007669"/>
    <property type="project" value="InterPro"/>
</dbReference>
<evidence type="ECO:0000256" key="3">
    <source>
        <dbReference type="ARBA" id="ARBA00022723"/>
    </source>
</evidence>
<organism evidence="10 11">
    <name type="scientific">Schizopora paradoxa</name>
    <dbReference type="NCBI Taxonomy" id="27342"/>
    <lineage>
        <taxon>Eukaryota</taxon>
        <taxon>Fungi</taxon>
        <taxon>Dikarya</taxon>
        <taxon>Basidiomycota</taxon>
        <taxon>Agaricomycotina</taxon>
        <taxon>Agaricomycetes</taxon>
        <taxon>Hymenochaetales</taxon>
        <taxon>Schizoporaceae</taxon>
        <taxon>Schizopora</taxon>
    </lineage>
</organism>
<gene>
    <name evidence="10" type="ORF">SCHPADRAFT_824718</name>
</gene>
<proteinExistence type="inferred from homology"/>
<name>A0A0H2RUA0_9AGAM</name>
<dbReference type="PANTHER" id="PTHR33711">
    <property type="entry name" value="DIOXYGENASE, PUTATIVE (AFU_ORTHOLOGUE AFUA_2G02910)-RELATED"/>
    <property type="match status" value="1"/>
</dbReference>
<dbReference type="Proteomes" id="UP000053477">
    <property type="component" value="Unassembled WGS sequence"/>
</dbReference>
<feature type="domain" description="Intradiol ring-cleavage dioxygenases" evidence="8">
    <location>
        <begin position="124"/>
        <end position="286"/>
    </location>
</feature>
<dbReference type="InterPro" id="IPR007535">
    <property type="entry name" value="Catechol_dOase_N"/>
</dbReference>
<dbReference type="InterPro" id="IPR000627">
    <property type="entry name" value="Intradiol_dOase_C"/>
</dbReference>
<keyword evidence="11" id="KW-1185">Reference proteome</keyword>
<dbReference type="Gene3D" id="2.60.130.10">
    <property type="entry name" value="Aromatic compound dioxygenase"/>
    <property type="match status" value="1"/>
</dbReference>
<dbReference type="EMBL" id="KQ085930">
    <property type="protein sequence ID" value="KLO15414.1"/>
    <property type="molecule type" value="Genomic_DNA"/>
</dbReference>
<dbReference type="GO" id="GO:0008199">
    <property type="term" value="F:ferric iron binding"/>
    <property type="evidence" value="ECO:0007669"/>
    <property type="project" value="InterPro"/>
</dbReference>
<evidence type="ECO:0000259" key="8">
    <source>
        <dbReference type="Pfam" id="PF00775"/>
    </source>
</evidence>